<accession>A0ABQ3WSD4</accession>
<organism evidence="1">
    <name type="scientific">Actinoplanes campanulatus</name>
    <dbReference type="NCBI Taxonomy" id="113559"/>
    <lineage>
        <taxon>Bacteria</taxon>
        <taxon>Bacillati</taxon>
        <taxon>Actinomycetota</taxon>
        <taxon>Actinomycetes</taxon>
        <taxon>Micromonosporales</taxon>
        <taxon>Micromonosporaceae</taxon>
        <taxon>Actinoplanes</taxon>
    </lineage>
</organism>
<gene>
    <name evidence="1" type="ORF">Aca07nite_64020</name>
</gene>
<evidence type="ECO:0000313" key="1">
    <source>
        <dbReference type="EMBL" id="GID49127.1"/>
    </source>
</evidence>
<sequence>MTLPSAADRRDGSSRAGDLHSRWVANHLLELSGEAEEGSLWNPDVLPPTVPALVRQAFTVGSPPVLTLWEPQREVRGFADSCVVWGRNPHGCAGSLRPYRADSPVQVGVAAGTLLRSEIMIDV</sequence>
<dbReference type="EMBL" id="BOMF01000121">
    <property type="protein sequence ID" value="GID49127.1"/>
    <property type="molecule type" value="Genomic_DNA"/>
</dbReference>
<reference evidence="1" key="1">
    <citation type="submission" date="2021-01" db="EMBL/GenBank/DDBJ databases">
        <title>Whole genome shotgun sequence of Actinoplanes capillaceus NBRC 16408.</title>
        <authorList>
            <person name="Komaki H."/>
            <person name="Tamura T."/>
        </authorList>
    </citation>
    <scope>NUCLEOTIDE SEQUENCE [LARGE SCALE GENOMIC DNA]</scope>
    <source>
        <strain evidence="1">NBRC 16408</strain>
    </source>
</reference>
<comment type="caution">
    <text evidence="1">The sequence shown here is derived from an EMBL/GenBank/DDBJ whole genome shotgun (WGS) entry which is preliminary data.</text>
</comment>
<protein>
    <submittedName>
        <fullName evidence="1">Uncharacterized protein</fullName>
    </submittedName>
</protein>
<proteinExistence type="predicted"/>
<name>A0ABQ3WSD4_9ACTN</name>